<dbReference type="EMBL" id="QGNY01000001">
    <property type="protein sequence ID" value="PWS33325.1"/>
    <property type="molecule type" value="Genomic_DNA"/>
</dbReference>
<keyword evidence="1" id="KW-0812">Transmembrane</keyword>
<evidence type="ECO:0000313" key="2">
    <source>
        <dbReference type="EMBL" id="PWS33325.1"/>
    </source>
</evidence>
<dbReference type="Proteomes" id="UP000245391">
    <property type="component" value="Unassembled WGS sequence"/>
</dbReference>
<keyword evidence="1" id="KW-1133">Transmembrane helix</keyword>
<protein>
    <submittedName>
        <fullName evidence="2">Uncharacterized protein</fullName>
    </submittedName>
</protein>
<sequence>MIFRKKNVVLNEAQERWAVRMSMWLLHRQRRFADYLNARTANWSTLTWKIALTSFIGLFGAYLIWLLVGAFS</sequence>
<keyword evidence="1" id="KW-0472">Membrane</keyword>
<organism evidence="2 3">
    <name type="scientific">Pedobacter paludis</name>
    <dbReference type="NCBI Taxonomy" id="2203212"/>
    <lineage>
        <taxon>Bacteria</taxon>
        <taxon>Pseudomonadati</taxon>
        <taxon>Bacteroidota</taxon>
        <taxon>Sphingobacteriia</taxon>
        <taxon>Sphingobacteriales</taxon>
        <taxon>Sphingobacteriaceae</taxon>
        <taxon>Pedobacter</taxon>
    </lineage>
</organism>
<accession>A0A317F3B3</accession>
<comment type="caution">
    <text evidence="2">The sequence shown here is derived from an EMBL/GenBank/DDBJ whole genome shotgun (WGS) entry which is preliminary data.</text>
</comment>
<dbReference type="AlphaFoldDB" id="A0A317F3B3"/>
<keyword evidence="3" id="KW-1185">Reference proteome</keyword>
<name>A0A317F3B3_9SPHI</name>
<proteinExistence type="predicted"/>
<feature type="transmembrane region" description="Helical" evidence="1">
    <location>
        <begin position="50"/>
        <end position="71"/>
    </location>
</feature>
<gene>
    <name evidence="2" type="ORF">DF947_01485</name>
</gene>
<reference evidence="3" key="1">
    <citation type="submission" date="2018-05" db="EMBL/GenBank/DDBJ databases">
        <title>Pedobacter paludis sp. nov., isolated from wetland soil.</title>
        <authorList>
            <person name="Zhang Y."/>
        </authorList>
    </citation>
    <scope>NUCLEOTIDE SEQUENCE [LARGE SCALE GENOMIC DNA]</scope>
    <source>
        <strain evidence="3">R-8</strain>
    </source>
</reference>
<evidence type="ECO:0000313" key="3">
    <source>
        <dbReference type="Proteomes" id="UP000245391"/>
    </source>
</evidence>
<evidence type="ECO:0000256" key="1">
    <source>
        <dbReference type="SAM" id="Phobius"/>
    </source>
</evidence>